<dbReference type="Pfam" id="PF02616">
    <property type="entry name" value="SMC_ScpA"/>
    <property type="match status" value="1"/>
</dbReference>
<accession>A0A0F8ZMJ1</accession>
<name>A0A0F8ZMJ1_9ZZZZ</name>
<dbReference type="InterPro" id="IPR003768">
    <property type="entry name" value="ScpA"/>
</dbReference>
<proteinExistence type="predicted"/>
<dbReference type="EMBL" id="LAZR01059521">
    <property type="protein sequence ID" value="KKK67619.1"/>
    <property type="molecule type" value="Genomic_DNA"/>
</dbReference>
<organism evidence="1">
    <name type="scientific">marine sediment metagenome</name>
    <dbReference type="NCBI Taxonomy" id="412755"/>
    <lineage>
        <taxon>unclassified sequences</taxon>
        <taxon>metagenomes</taxon>
        <taxon>ecological metagenomes</taxon>
    </lineage>
</organism>
<evidence type="ECO:0008006" key="2">
    <source>
        <dbReference type="Google" id="ProtNLM"/>
    </source>
</evidence>
<protein>
    <recommendedName>
        <fullName evidence="2">Segregation and condensation protein A</fullName>
    </recommendedName>
</protein>
<dbReference type="PANTHER" id="PTHR33969">
    <property type="entry name" value="SEGREGATION AND CONDENSATION PROTEIN A"/>
    <property type="match status" value="1"/>
</dbReference>
<reference evidence="1" key="1">
    <citation type="journal article" date="2015" name="Nature">
        <title>Complex archaea that bridge the gap between prokaryotes and eukaryotes.</title>
        <authorList>
            <person name="Spang A."/>
            <person name="Saw J.H."/>
            <person name="Jorgensen S.L."/>
            <person name="Zaremba-Niedzwiedzka K."/>
            <person name="Martijn J."/>
            <person name="Lind A.E."/>
            <person name="van Eijk R."/>
            <person name="Schleper C."/>
            <person name="Guy L."/>
            <person name="Ettema T.J."/>
        </authorList>
    </citation>
    <scope>NUCLEOTIDE SEQUENCE</scope>
</reference>
<dbReference type="PANTHER" id="PTHR33969:SF2">
    <property type="entry name" value="SEGREGATION AND CONDENSATION PROTEIN A"/>
    <property type="match status" value="1"/>
</dbReference>
<dbReference type="Gene3D" id="6.10.250.2410">
    <property type="match status" value="1"/>
</dbReference>
<sequence length="216" mass="24609">MSYQIKLEVFEGPFDLLLNLISRHRVSVYDVPLATITEEYLSYLGEMRQLDLEIATDFLLVAATLLEIKSAGLLPKPVPVEEDETLTAFDQRQLLIGRLIEYQKYKNAGLALGSRQKAESLFFSRKAGLEPELDQLLPDFLAGIDLSGFGEIIVKLLERERVRLIDANHIATIKISLEVKIDEIIKQLRRLYKQGRVDLRQPVAFGEIEIVKSRIN</sequence>
<comment type="caution">
    <text evidence="1">The sequence shown here is derived from an EMBL/GenBank/DDBJ whole genome shotgun (WGS) entry which is preliminary data.</text>
</comment>
<evidence type="ECO:0000313" key="1">
    <source>
        <dbReference type="EMBL" id="KKK67619.1"/>
    </source>
</evidence>
<gene>
    <name evidence="1" type="ORF">LCGC14_2952260</name>
</gene>
<dbReference type="AlphaFoldDB" id="A0A0F8ZMJ1"/>